<gene>
    <name evidence="2" type="ORF">SAMN02745219_01983</name>
</gene>
<dbReference type="NCBIfam" id="TIGR02839">
    <property type="entry name" value="spore_V_AE"/>
    <property type="match status" value="1"/>
</dbReference>
<evidence type="ECO:0000313" key="3">
    <source>
        <dbReference type="Proteomes" id="UP000184529"/>
    </source>
</evidence>
<feature type="transmembrane region" description="Helical" evidence="1">
    <location>
        <begin position="6"/>
        <end position="24"/>
    </location>
</feature>
<keyword evidence="1" id="KW-1133">Transmembrane helix</keyword>
<dbReference type="PANTHER" id="PTHR38450">
    <property type="entry name" value="STAGE V SPORULATION PROTEIN AC-RELATED"/>
    <property type="match status" value="1"/>
</dbReference>
<evidence type="ECO:0000256" key="1">
    <source>
        <dbReference type="SAM" id="Phobius"/>
    </source>
</evidence>
<keyword evidence="3" id="KW-1185">Reference proteome</keyword>
<keyword evidence="1" id="KW-0472">Membrane</keyword>
<dbReference type="AlphaFoldDB" id="A0A1M6HDY6"/>
<dbReference type="STRING" id="1121432.SAMN02745219_01983"/>
<accession>A0A1M6HDY6</accession>
<proteinExistence type="predicted"/>
<dbReference type="InterPro" id="IPR014204">
    <property type="entry name" value="Spore_V_AE"/>
</dbReference>
<feature type="transmembrane region" description="Helical" evidence="1">
    <location>
        <begin position="36"/>
        <end position="53"/>
    </location>
</feature>
<dbReference type="EMBL" id="FQZM01000023">
    <property type="protein sequence ID" value="SHJ20417.1"/>
    <property type="molecule type" value="Genomic_DNA"/>
</dbReference>
<feature type="transmembrane region" description="Helical" evidence="1">
    <location>
        <begin position="59"/>
        <end position="76"/>
    </location>
</feature>
<organism evidence="2 3">
    <name type="scientific">Desulfofundulus thermosubterraneus DSM 16057</name>
    <dbReference type="NCBI Taxonomy" id="1121432"/>
    <lineage>
        <taxon>Bacteria</taxon>
        <taxon>Bacillati</taxon>
        <taxon>Bacillota</taxon>
        <taxon>Clostridia</taxon>
        <taxon>Eubacteriales</taxon>
        <taxon>Peptococcaceae</taxon>
        <taxon>Desulfofundulus</taxon>
    </lineage>
</organism>
<name>A0A1M6HDY6_9FIRM</name>
<keyword evidence="1" id="KW-0812">Transmembrane</keyword>
<dbReference type="Pfam" id="PF03862">
    <property type="entry name" value="SpoVAC_SpoVAEB"/>
    <property type="match status" value="1"/>
</dbReference>
<dbReference type="Proteomes" id="UP000184529">
    <property type="component" value="Unassembled WGS sequence"/>
</dbReference>
<sequence>MNNMIFLKAFIVGGLLCVIAQLLMDLTSHKVTPAHVLVGFVTGGVILSALGLYQPLVNWAGAGATVPLSGFGHLLAQGAIGGVKEKGVLGAFSGGVAATAAGITAAVVFGYLAALAFRPKG</sequence>
<dbReference type="PANTHER" id="PTHR38450:SF2">
    <property type="entry name" value="STAGE V SPORULATION PROTEIN AEB"/>
    <property type="match status" value="1"/>
</dbReference>
<reference evidence="3" key="1">
    <citation type="submission" date="2016-11" db="EMBL/GenBank/DDBJ databases">
        <authorList>
            <person name="Varghese N."/>
            <person name="Submissions S."/>
        </authorList>
    </citation>
    <scope>NUCLEOTIDE SEQUENCE [LARGE SCALE GENOMIC DNA]</scope>
    <source>
        <strain evidence="3">DSM 16057</strain>
    </source>
</reference>
<protein>
    <submittedName>
        <fullName evidence="2">Stage V sporulation protein AE</fullName>
    </submittedName>
</protein>
<dbReference type="InterPro" id="IPR005562">
    <property type="entry name" value="SpoVA"/>
</dbReference>
<feature type="transmembrane region" description="Helical" evidence="1">
    <location>
        <begin position="88"/>
        <end position="117"/>
    </location>
</feature>
<evidence type="ECO:0000313" key="2">
    <source>
        <dbReference type="EMBL" id="SHJ20417.1"/>
    </source>
</evidence>